<accession>A0A2T0MGY0</accession>
<feature type="domain" description="ABC3 transporter permease C-terminal" evidence="7">
    <location>
        <begin position="688"/>
        <end position="798"/>
    </location>
</feature>
<feature type="transmembrane region" description="Helical" evidence="6">
    <location>
        <begin position="686"/>
        <end position="710"/>
    </location>
</feature>
<evidence type="ECO:0000259" key="7">
    <source>
        <dbReference type="Pfam" id="PF02687"/>
    </source>
</evidence>
<feature type="domain" description="MacB-like periplasmic core" evidence="8">
    <location>
        <begin position="20"/>
        <end position="248"/>
    </location>
</feature>
<keyword evidence="3 6" id="KW-0812">Transmembrane</keyword>
<evidence type="ECO:0000313" key="9">
    <source>
        <dbReference type="EMBL" id="PRX56837.1"/>
    </source>
</evidence>
<feature type="transmembrane region" description="Helical" evidence="6">
    <location>
        <begin position="297"/>
        <end position="319"/>
    </location>
</feature>
<evidence type="ECO:0000259" key="8">
    <source>
        <dbReference type="Pfam" id="PF12704"/>
    </source>
</evidence>
<reference evidence="9 10" key="1">
    <citation type="submission" date="2018-03" db="EMBL/GenBank/DDBJ databases">
        <title>Genomic Encyclopedia of Archaeal and Bacterial Type Strains, Phase II (KMG-II): from individual species to whole genera.</title>
        <authorList>
            <person name="Goeker M."/>
        </authorList>
    </citation>
    <scope>NUCLEOTIDE SEQUENCE [LARGE SCALE GENOMIC DNA]</scope>
    <source>
        <strain evidence="9 10">DSM 25027</strain>
    </source>
</reference>
<keyword evidence="2" id="KW-1003">Cell membrane</keyword>
<feature type="transmembrane region" description="Helical" evidence="6">
    <location>
        <begin position="353"/>
        <end position="374"/>
    </location>
</feature>
<evidence type="ECO:0000256" key="5">
    <source>
        <dbReference type="ARBA" id="ARBA00023136"/>
    </source>
</evidence>
<dbReference type="AlphaFoldDB" id="A0A2T0MGY0"/>
<dbReference type="OrthoDB" id="8740261at2"/>
<dbReference type="PROSITE" id="PS51257">
    <property type="entry name" value="PROKAR_LIPOPROTEIN"/>
    <property type="match status" value="1"/>
</dbReference>
<proteinExistence type="predicted"/>
<dbReference type="InterPro" id="IPR003838">
    <property type="entry name" value="ABC3_permease_C"/>
</dbReference>
<feature type="transmembrane region" description="Helical" evidence="6">
    <location>
        <begin position="738"/>
        <end position="758"/>
    </location>
</feature>
<organism evidence="9 10">
    <name type="scientific">Flagellimonas meridianipacifica</name>
    <dbReference type="NCBI Taxonomy" id="1080225"/>
    <lineage>
        <taxon>Bacteria</taxon>
        <taxon>Pseudomonadati</taxon>
        <taxon>Bacteroidota</taxon>
        <taxon>Flavobacteriia</taxon>
        <taxon>Flavobacteriales</taxon>
        <taxon>Flavobacteriaceae</taxon>
        <taxon>Flagellimonas</taxon>
    </lineage>
</organism>
<dbReference type="InterPro" id="IPR025857">
    <property type="entry name" value="MacB_PCD"/>
</dbReference>
<evidence type="ECO:0000256" key="4">
    <source>
        <dbReference type="ARBA" id="ARBA00022989"/>
    </source>
</evidence>
<dbReference type="RefSeq" id="WP_106143776.1">
    <property type="nucleotide sequence ID" value="NZ_PVYX01000001.1"/>
</dbReference>
<dbReference type="Pfam" id="PF12704">
    <property type="entry name" value="MacB_PCD"/>
    <property type="match status" value="1"/>
</dbReference>
<evidence type="ECO:0000313" key="10">
    <source>
        <dbReference type="Proteomes" id="UP000237640"/>
    </source>
</evidence>
<feature type="domain" description="ABC3 transporter permease C-terminal" evidence="7">
    <location>
        <begin position="304"/>
        <end position="418"/>
    </location>
</feature>
<evidence type="ECO:0000256" key="3">
    <source>
        <dbReference type="ARBA" id="ARBA00022692"/>
    </source>
</evidence>
<feature type="transmembrane region" description="Helical" evidence="6">
    <location>
        <begin position="439"/>
        <end position="459"/>
    </location>
</feature>
<evidence type="ECO:0000256" key="6">
    <source>
        <dbReference type="SAM" id="Phobius"/>
    </source>
</evidence>
<name>A0A2T0MGY0_9FLAO</name>
<evidence type="ECO:0000256" key="2">
    <source>
        <dbReference type="ARBA" id="ARBA00022475"/>
    </source>
</evidence>
<keyword evidence="4 6" id="KW-1133">Transmembrane helix</keyword>
<keyword evidence="5 6" id="KW-0472">Membrane</keyword>
<dbReference type="Pfam" id="PF02687">
    <property type="entry name" value="FtsX"/>
    <property type="match status" value="2"/>
</dbReference>
<comment type="caution">
    <text evidence="9">The sequence shown here is derived from an EMBL/GenBank/DDBJ whole genome shotgun (WGS) entry which is preliminary data.</text>
</comment>
<feature type="transmembrane region" description="Helical" evidence="6">
    <location>
        <begin position="770"/>
        <end position="792"/>
    </location>
</feature>
<evidence type="ECO:0000256" key="1">
    <source>
        <dbReference type="ARBA" id="ARBA00004651"/>
    </source>
</evidence>
<dbReference type="InterPro" id="IPR050250">
    <property type="entry name" value="Macrolide_Exporter_MacB"/>
</dbReference>
<sequence length="809" mass="90769">MFKNYVKIAWRNLLKNKQQTIINVLGLTVGTVSCLCILLYVFAQFGYDEHHDNAASIFRVETLIEREGKDGFNTAAASPPTAFALKEDFPEVKEATRVVLTDVFYSNLISAADSEDAYYEPRVYIADSTFFKVFSYRFLEGNQKNALHEPNTLVLSSSLANKLFGKQKALDRAVIWGSGENVQTLTVKGVFDDSYAKSHLNPNYIVSMSTEGMGTFVQGFQDFATNNFVYSYVRLTSNANASSLQNKLPEFIQNRGAEDLANAGMDNKELFLRNVSDIHLYSADMPNQIHEVSNIKFLYFLLTLAIFIQLVACVNFINLSTARASKRAKEIGVRKVAGAFKNTLMRQFLGESLSLSLFAMLISIPLTIMLLPLVNNLAGVYLTHQDIMSWKIGFLLLGLGIVTGFVSGIYPATVLSAIKPIKALKSNTIIQSDKGVFRKALVVFQFVVSIALIATVIVITQQFQFTQKKDLGYSKDNLLALRIGTDEASNKFESIKSSFLEIPGVLHVSSGLYAPSEVILSDNGLYLPGGNREHNTLVKRHGISEGYFETLDIPILRGRDFTPADTIDQIIVNQATLKAFNIKEEDALSTRLIESFGDETSEMRIIGVVEDYHFASLKHEIAPLFLYKEENPNWLFIKTKTTDYTQLLKNLENKWKAIVKQVPFDYRFVDREVERMYEEEKRLGQISMVFTILAIFISCLGLFGLVSYVAEQKKKEIGIRKVLGASVTSVVQMLTKDFLKLVLVAVAVATPLAYYFIQRWLQDFTYRIEIQWWVFALAGGSALVITFITVGFQSLKSAVANPVKNLRVE</sequence>
<dbReference type="Proteomes" id="UP000237640">
    <property type="component" value="Unassembled WGS sequence"/>
</dbReference>
<feature type="transmembrane region" description="Helical" evidence="6">
    <location>
        <begin position="394"/>
        <end position="418"/>
    </location>
</feature>
<dbReference type="EMBL" id="PVYX01000001">
    <property type="protein sequence ID" value="PRX56837.1"/>
    <property type="molecule type" value="Genomic_DNA"/>
</dbReference>
<protein>
    <submittedName>
        <fullName evidence="9">ABC-type antimicrobial peptide transport system permease subunit</fullName>
    </submittedName>
</protein>
<feature type="transmembrane region" description="Helical" evidence="6">
    <location>
        <begin position="21"/>
        <end position="43"/>
    </location>
</feature>
<dbReference type="PANTHER" id="PTHR30572:SF18">
    <property type="entry name" value="ABC-TYPE MACROLIDE FAMILY EXPORT SYSTEM PERMEASE COMPONENT 2"/>
    <property type="match status" value="1"/>
</dbReference>
<comment type="subcellular location">
    <subcellularLocation>
        <location evidence="1">Cell membrane</location>
        <topology evidence="1">Multi-pass membrane protein</topology>
    </subcellularLocation>
</comment>
<gene>
    <name evidence="9" type="ORF">CLV81_0835</name>
</gene>
<dbReference type="GO" id="GO:0005886">
    <property type="term" value="C:plasma membrane"/>
    <property type="evidence" value="ECO:0007669"/>
    <property type="project" value="UniProtKB-SubCell"/>
</dbReference>
<dbReference type="GO" id="GO:0022857">
    <property type="term" value="F:transmembrane transporter activity"/>
    <property type="evidence" value="ECO:0007669"/>
    <property type="project" value="TreeGrafter"/>
</dbReference>
<dbReference type="PANTHER" id="PTHR30572">
    <property type="entry name" value="MEMBRANE COMPONENT OF TRANSPORTER-RELATED"/>
    <property type="match status" value="1"/>
</dbReference>
<keyword evidence="10" id="KW-1185">Reference proteome</keyword>